<dbReference type="EMBL" id="BMZF01000001">
    <property type="protein sequence ID" value="GHA44325.1"/>
    <property type="molecule type" value="Genomic_DNA"/>
</dbReference>
<protein>
    <submittedName>
        <fullName evidence="1">Uncharacterized protein</fullName>
    </submittedName>
</protein>
<gene>
    <name evidence="1" type="ORF">GCM10008927_06390</name>
</gene>
<name>A0ABQ3CUU2_9RHOB</name>
<evidence type="ECO:0000313" key="1">
    <source>
        <dbReference type="EMBL" id="GHA44325.1"/>
    </source>
</evidence>
<accession>A0ABQ3CUU2</accession>
<proteinExistence type="predicted"/>
<dbReference type="Proteomes" id="UP000634455">
    <property type="component" value="Unassembled WGS sequence"/>
</dbReference>
<sequence length="180" mass="20783">MKSKDNQKAAFKKLKETFLSDVIPVLEIVEFQPSTFSSHHFGDDGRDATYTFVSMQDSRTLDILRFELSFEGLSIMVIYNRIGLDQAVSDVSKLKGKNGLELLLMPFRRTEKEIHRWVPIPFLKIPKSYSVKRGTSESDLEKAISKVIADLSNDIMQFDIIRSEWDREHRPITLETSKLK</sequence>
<reference evidence="2" key="1">
    <citation type="journal article" date="2019" name="Int. J. Syst. Evol. Microbiol.">
        <title>The Global Catalogue of Microorganisms (GCM) 10K type strain sequencing project: providing services to taxonomists for standard genome sequencing and annotation.</title>
        <authorList>
            <consortium name="The Broad Institute Genomics Platform"/>
            <consortium name="The Broad Institute Genome Sequencing Center for Infectious Disease"/>
            <person name="Wu L."/>
            <person name="Ma J."/>
        </authorList>
    </citation>
    <scope>NUCLEOTIDE SEQUENCE [LARGE SCALE GENOMIC DNA]</scope>
    <source>
        <strain evidence="2">KCTC 32465</strain>
    </source>
</reference>
<evidence type="ECO:0000313" key="2">
    <source>
        <dbReference type="Proteomes" id="UP000634455"/>
    </source>
</evidence>
<organism evidence="1 2">
    <name type="scientific">Paramylibacter ulvae</name>
    <dbReference type="NCBI Taxonomy" id="1651968"/>
    <lineage>
        <taxon>Bacteria</taxon>
        <taxon>Pseudomonadati</taxon>
        <taxon>Pseudomonadota</taxon>
        <taxon>Alphaproteobacteria</taxon>
        <taxon>Rhodobacterales</taxon>
        <taxon>Paracoccaceae</taxon>
        <taxon>Paramylibacter</taxon>
    </lineage>
</organism>
<comment type="caution">
    <text evidence="1">The sequence shown here is derived from an EMBL/GenBank/DDBJ whole genome shotgun (WGS) entry which is preliminary data.</text>
</comment>
<dbReference type="RefSeq" id="WP_189639109.1">
    <property type="nucleotide sequence ID" value="NZ_BMZF01000001.1"/>
</dbReference>
<keyword evidence="2" id="KW-1185">Reference proteome</keyword>